<dbReference type="SUPFAM" id="SSF56784">
    <property type="entry name" value="HAD-like"/>
    <property type="match status" value="1"/>
</dbReference>
<dbReference type="SFLD" id="SFLDS00003">
    <property type="entry name" value="Haloacid_Dehalogenase"/>
    <property type="match status" value="1"/>
</dbReference>
<dbReference type="PANTHER" id="PTHR46470">
    <property type="entry name" value="N-ACYLNEURAMINATE-9-PHOSPHATASE"/>
    <property type="match status" value="1"/>
</dbReference>
<keyword evidence="3" id="KW-0479">Metal-binding</keyword>
<organism evidence="6 7">
    <name type="scientific">Haloarchaeobius litoreus</name>
    <dbReference type="NCBI Taxonomy" id="755306"/>
    <lineage>
        <taxon>Archaea</taxon>
        <taxon>Methanobacteriati</taxon>
        <taxon>Methanobacteriota</taxon>
        <taxon>Stenosarchaea group</taxon>
        <taxon>Halobacteria</taxon>
        <taxon>Halobacteriales</taxon>
        <taxon>Halorubellaceae</taxon>
        <taxon>Haloarchaeobius</taxon>
    </lineage>
</organism>
<dbReference type="InterPro" id="IPR006439">
    <property type="entry name" value="HAD-SF_hydro_IA"/>
</dbReference>
<proteinExistence type="inferred from homology"/>
<dbReference type="GO" id="GO:0016787">
    <property type="term" value="F:hydrolase activity"/>
    <property type="evidence" value="ECO:0007669"/>
    <property type="project" value="UniProtKB-KW"/>
</dbReference>
<evidence type="ECO:0000313" key="7">
    <source>
        <dbReference type="Proteomes" id="UP001597034"/>
    </source>
</evidence>
<dbReference type="EMBL" id="JBHUDO010000002">
    <property type="protein sequence ID" value="MFD1645921.1"/>
    <property type="molecule type" value="Genomic_DNA"/>
</dbReference>
<comment type="similarity">
    <text evidence="2">Belongs to the HAD-like hydrolase superfamily.</text>
</comment>
<dbReference type="AlphaFoldDB" id="A0ABD6DHY7"/>
<evidence type="ECO:0000256" key="1">
    <source>
        <dbReference type="ARBA" id="ARBA00001946"/>
    </source>
</evidence>
<dbReference type="InterPro" id="IPR051400">
    <property type="entry name" value="HAD-like_hydrolase"/>
</dbReference>
<evidence type="ECO:0000256" key="4">
    <source>
        <dbReference type="ARBA" id="ARBA00022801"/>
    </source>
</evidence>
<dbReference type="Gene3D" id="3.40.50.1000">
    <property type="entry name" value="HAD superfamily/HAD-like"/>
    <property type="match status" value="1"/>
</dbReference>
<dbReference type="GO" id="GO:0044281">
    <property type="term" value="P:small molecule metabolic process"/>
    <property type="evidence" value="ECO:0007669"/>
    <property type="project" value="UniProtKB-ARBA"/>
</dbReference>
<dbReference type="GO" id="GO:0046872">
    <property type="term" value="F:metal ion binding"/>
    <property type="evidence" value="ECO:0007669"/>
    <property type="project" value="UniProtKB-KW"/>
</dbReference>
<keyword evidence="4 6" id="KW-0378">Hydrolase</keyword>
<dbReference type="Pfam" id="PF00702">
    <property type="entry name" value="Hydrolase"/>
    <property type="match status" value="1"/>
</dbReference>
<evidence type="ECO:0000313" key="6">
    <source>
        <dbReference type="EMBL" id="MFD1645921.1"/>
    </source>
</evidence>
<evidence type="ECO:0000256" key="5">
    <source>
        <dbReference type="ARBA" id="ARBA00022842"/>
    </source>
</evidence>
<dbReference type="NCBIfam" id="TIGR01549">
    <property type="entry name" value="HAD-SF-IA-v1"/>
    <property type="match status" value="1"/>
</dbReference>
<protein>
    <submittedName>
        <fullName evidence="6">HAD family hydrolase</fullName>
        <ecNumber evidence="6">3.1.3.-</ecNumber>
    </submittedName>
</protein>
<dbReference type="InterPro" id="IPR036412">
    <property type="entry name" value="HAD-like_sf"/>
</dbReference>
<accession>A0ABD6DHY7</accession>
<dbReference type="InterPro" id="IPR023214">
    <property type="entry name" value="HAD_sf"/>
</dbReference>
<comment type="caution">
    <text evidence="6">The sequence shown here is derived from an EMBL/GenBank/DDBJ whole genome shotgun (WGS) entry which is preliminary data.</text>
</comment>
<evidence type="ECO:0000256" key="3">
    <source>
        <dbReference type="ARBA" id="ARBA00022723"/>
    </source>
</evidence>
<dbReference type="SFLD" id="SFLDG01129">
    <property type="entry name" value="C1.5:_HAD__Beta-PGM__Phosphata"/>
    <property type="match status" value="1"/>
</dbReference>
<evidence type="ECO:0000256" key="2">
    <source>
        <dbReference type="ARBA" id="ARBA00007958"/>
    </source>
</evidence>
<gene>
    <name evidence="6" type="ORF">ACFSBL_09520</name>
</gene>
<dbReference type="EC" id="3.1.3.-" evidence="6"/>
<keyword evidence="7" id="KW-1185">Reference proteome</keyword>
<sequence length="233" mass="25933">MDYSAVFFDLDNTLYPYQPCNEAGKRAARRRATDLGYDLDREAFEARYQEARSEVKRELAGTASAHERFLYFKRLIEIHTGTHKSRHALELGEAYWEAYIDEMELFDGVVETFDAIGEAGLDIAIVSNLTTRIQLKKIEHLGIEGSIDLVVTSEEAGSEKPASIMFTLPLSQLDLRPSEVVMVGDSVTADIEGGNAVGLTTVLFNSDETELESRRRPDHHVDAFTDITGVVAA</sequence>
<keyword evidence="5" id="KW-0460">Magnesium</keyword>
<dbReference type="Proteomes" id="UP001597034">
    <property type="component" value="Unassembled WGS sequence"/>
</dbReference>
<dbReference type="PANTHER" id="PTHR46470:SF2">
    <property type="entry name" value="GLYCERALDEHYDE 3-PHOSPHATE PHOSPHATASE"/>
    <property type="match status" value="1"/>
</dbReference>
<dbReference type="RefSeq" id="WP_256398553.1">
    <property type="nucleotide sequence ID" value="NZ_JANHJR010000001.1"/>
</dbReference>
<reference evidence="6 7" key="1">
    <citation type="journal article" date="2019" name="Int. J. Syst. Evol. Microbiol.">
        <title>The Global Catalogue of Microorganisms (GCM) 10K type strain sequencing project: providing services to taxonomists for standard genome sequencing and annotation.</title>
        <authorList>
            <consortium name="The Broad Institute Genomics Platform"/>
            <consortium name="The Broad Institute Genome Sequencing Center for Infectious Disease"/>
            <person name="Wu L."/>
            <person name="Ma J."/>
        </authorList>
    </citation>
    <scope>NUCLEOTIDE SEQUENCE [LARGE SCALE GENOMIC DNA]</scope>
    <source>
        <strain evidence="6 7">CGMCC 1.10390</strain>
    </source>
</reference>
<dbReference type="Gene3D" id="1.10.150.520">
    <property type="match status" value="1"/>
</dbReference>
<comment type="cofactor">
    <cofactor evidence="1">
        <name>Mg(2+)</name>
        <dbReference type="ChEBI" id="CHEBI:18420"/>
    </cofactor>
</comment>
<name>A0ABD6DHY7_9EURY</name>